<proteinExistence type="predicted"/>
<dbReference type="AlphaFoldDB" id="A0A9N8ESR2"/>
<keyword evidence="3" id="KW-1185">Reference proteome</keyword>
<keyword evidence="1" id="KW-0812">Transmembrane</keyword>
<reference evidence="2" key="1">
    <citation type="submission" date="2020-06" db="EMBL/GenBank/DDBJ databases">
        <authorList>
            <consortium name="Plant Systems Biology data submission"/>
        </authorList>
    </citation>
    <scope>NUCLEOTIDE SEQUENCE</scope>
    <source>
        <strain evidence="2">D6</strain>
    </source>
</reference>
<sequence length="302" mass="33719">MNDGKTKISKLFGGKRVDFCHNPTAMAHDDDYFGFVGDLSQAGTQKLGRITTEVNALVAHLKAALSAVGKRGVVVHIAHSQGALVTALAVRQLTLVEMNRLEIIAFGGATALVITPTTPFRRCVNYYAANDPLLLLVPAAQEALRSGFVGSDEYCFLAPREGDPMADHGLLGLTYGRALEWEGLRFQRKYQSPVYRATRTLIVWWMAVLQLLYTRVVQGLLVRPLLWWCRTNYQSVVMLRELFKSRILPPILIAALVVADFVVATWGRLTGQQEYLPANNLLLVKKKQRQQNSRKIETVAKR</sequence>
<accession>A0A9N8ESR2</accession>
<dbReference type="Proteomes" id="UP001153069">
    <property type="component" value="Unassembled WGS sequence"/>
</dbReference>
<feature type="transmembrane region" description="Helical" evidence="1">
    <location>
        <begin position="247"/>
        <end position="267"/>
    </location>
</feature>
<comment type="caution">
    <text evidence="2">The sequence shown here is derived from an EMBL/GenBank/DDBJ whole genome shotgun (WGS) entry which is preliminary data.</text>
</comment>
<organism evidence="2 3">
    <name type="scientific">Seminavis robusta</name>
    <dbReference type="NCBI Taxonomy" id="568900"/>
    <lineage>
        <taxon>Eukaryota</taxon>
        <taxon>Sar</taxon>
        <taxon>Stramenopiles</taxon>
        <taxon>Ochrophyta</taxon>
        <taxon>Bacillariophyta</taxon>
        <taxon>Bacillariophyceae</taxon>
        <taxon>Bacillariophycidae</taxon>
        <taxon>Naviculales</taxon>
        <taxon>Naviculaceae</taxon>
        <taxon>Seminavis</taxon>
    </lineage>
</organism>
<dbReference type="OrthoDB" id="202545at2759"/>
<dbReference type="EMBL" id="CAICTM010001571">
    <property type="protein sequence ID" value="CAB9524719.1"/>
    <property type="molecule type" value="Genomic_DNA"/>
</dbReference>
<keyword evidence="1" id="KW-0472">Membrane</keyword>
<evidence type="ECO:0000313" key="2">
    <source>
        <dbReference type="EMBL" id="CAB9524719.1"/>
    </source>
</evidence>
<evidence type="ECO:0000256" key="1">
    <source>
        <dbReference type="SAM" id="Phobius"/>
    </source>
</evidence>
<keyword evidence="1" id="KW-1133">Transmembrane helix</keyword>
<feature type="transmembrane region" description="Helical" evidence="1">
    <location>
        <begin position="202"/>
        <end position="226"/>
    </location>
</feature>
<evidence type="ECO:0000313" key="3">
    <source>
        <dbReference type="Proteomes" id="UP001153069"/>
    </source>
</evidence>
<gene>
    <name evidence="2" type="ORF">SEMRO_1573_G283440.1</name>
</gene>
<name>A0A9N8ESR2_9STRA</name>
<protein>
    <submittedName>
        <fullName evidence="2">Uncharacterized protein</fullName>
    </submittedName>
</protein>